<feature type="domain" description="HTH marR-type" evidence="4">
    <location>
        <begin position="1"/>
        <end position="148"/>
    </location>
</feature>
<dbReference type="Proteomes" id="UP001208938">
    <property type="component" value="Unassembled WGS sequence"/>
</dbReference>
<dbReference type="InterPro" id="IPR036388">
    <property type="entry name" value="WH-like_DNA-bd_sf"/>
</dbReference>
<evidence type="ECO:0000256" key="3">
    <source>
        <dbReference type="ARBA" id="ARBA00023163"/>
    </source>
</evidence>
<dbReference type="Pfam" id="PF01047">
    <property type="entry name" value="MarR"/>
    <property type="match status" value="1"/>
</dbReference>
<evidence type="ECO:0000313" key="6">
    <source>
        <dbReference type="Proteomes" id="UP001208938"/>
    </source>
</evidence>
<dbReference type="Gene3D" id="1.10.10.10">
    <property type="entry name" value="Winged helix-like DNA-binding domain superfamily/Winged helix DNA-binding domain"/>
    <property type="match status" value="1"/>
</dbReference>
<keyword evidence="2" id="KW-0238">DNA-binding</keyword>
<protein>
    <submittedName>
        <fullName evidence="5">MarR family winged helix-turn-helix transcriptional regulator</fullName>
    </submittedName>
</protein>
<evidence type="ECO:0000256" key="1">
    <source>
        <dbReference type="ARBA" id="ARBA00023015"/>
    </source>
</evidence>
<dbReference type="InterPro" id="IPR036390">
    <property type="entry name" value="WH_DNA-bd_sf"/>
</dbReference>
<dbReference type="PROSITE" id="PS50995">
    <property type="entry name" value="HTH_MARR_2"/>
    <property type="match status" value="1"/>
</dbReference>
<reference evidence="5 6" key="1">
    <citation type="submission" date="2022-10" db="EMBL/GenBank/DDBJ databases">
        <title>Pararhodobacter sp. nov., isolated from marine algae.</title>
        <authorList>
            <person name="Choi B.J."/>
            <person name="Kim J.M."/>
            <person name="Lee J.K."/>
            <person name="Choi D.G."/>
            <person name="Jeon C.O."/>
        </authorList>
    </citation>
    <scope>NUCLEOTIDE SEQUENCE [LARGE SCALE GENOMIC DNA]</scope>
    <source>
        <strain evidence="5 6">ZQ420</strain>
    </source>
</reference>
<sequence length="153" mass="17681">MTNQPRLDENPSHFKRHWPFFWVSHVSAGYVNALERRIKPLGLDIARWRALMCLFEDEYLSISEIADFSALKLNTTTKIVQRMIGEKLVTTRVRPSDGRVTEVCLTPDGDRLRKAAMEEAKRIFEATFEAFTDDEVAQLNTLLEKAQVQLQKL</sequence>
<dbReference type="SUPFAM" id="SSF46785">
    <property type="entry name" value="Winged helix' DNA-binding domain"/>
    <property type="match status" value="1"/>
</dbReference>
<evidence type="ECO:0000256" key="2">
    <source>
        <dbReference type="ARBA" id="ARBA00023125"/>
    </source>
</evidence>
<evidence type="ECO:0000259" key="4">
    <source>
        <dbReference type="PROSITE" id="PS50995"/>
    </source>
</evidence>
<organism evidence="5 6">
    <name type="scientific">Pararhodobacter zhoushanensis</name>
    <dbReference type="NCBI Taxonomy" id="2479545"/>
    <lineage>
        <taxon>Bacteria</taxon>
        <taxon>Pseudomonadati</taxon>
        <taxon>Pseudomonadota</taxon>
        <taxon>Alphaproteobacteria</taxon>
        <taxon>Rhodobacterales</taxon>
        <taxon>Paracoccaceae</taxon>
        <taxon>Pararhodobacter</taxon>
    </lineage>
</organism>
<keyword evidence="6" id="KW-1185">Reference proteome</keyword>
<keyword evidence="1" id="KW-0805">Transcription regulation</keyword>
<keyword evidence="3" id="KW-0804">Transcription</keyword>
<dbReference type="InterPro" id="IPR000835">
    <property type="entry name" value="HTH_MarR-typ"/>
</dbReference>
<dbReference type="PANTHER" id="PTHR42756">
    <property type="entry name" value="TRANSCRIPTIONAL REGULATOR, MARR"/>
    <property type="match status" value="1"/>
</dbReference>
<proteinExistence type="predicted"/>
<comment type="caution">
    <text evidence="5">The sequence shown here is derived from an EMBL/GenBank/DDBJ whole genome shotgun (WGS) entry which is preliminary data.</text>
</comment>
<name>A0ABT3GXL6_9RHOB</name>
<dbReference type="RefSeq" id="WP_264505279.1">
    <property type="nucleotide sequence ID" value="NZ_JAPDFL010000001.1"/>
</dbReference>
<evidence type="ECO:0000313" key="5">
    <source>
        <dbReference type="EMBL" id="MCW1932257.1"/>
    </source>
</evidence>
<gene>
    <name evidence="5" type="ORF">OKW52_08260</name>
</gene>
<dbReference type="SMART" id="SM00347">
    <property type="entry name" value="HTH_MARR"/>
    <property type="match status" value="1"/>
</dbReference>
<dbReference type="PANTHER" id="PTHR42756:SF1">
    <property type="entry name" value="TRANSCRIPTIONAL REPRESSOR OF EMRAB OPERON"/>
    <property type="match status" value="1"/>
</dbReference>
<accession>A0ABT3GXL6</accession>
<dbReference type="EMBL" id="JAPDFL010000001">
    <property type="protein sequence ID" value="MCW1932257.1"/>
    <property type="molecule type" value="Genomic_DNA"/>
</dbReference>